<dbReference type="PANTHER" id="PTHR34223">
    <property type="entry name" value="OS11G0201299 PROTEIN"/>
    <property type="match status" value="1"/>
</dbReference>
<evidence type="ECO:0000313" key="2">
    <source>
        <dbReference type="EMBL" id="CAL1373569.1"/>
    </source>
</evidence>
<dbReference type="SUPFAM" id="SSF52047">
    <property type="entry name" value="RNI-like"/>
    <property type="match status" value="1"/>
</dbReference>
<dbReference type="InterPro" id="IPR053197">
    <property type="entry name" value="F-box_SCFL_complex_component"/>
</dbReference>
<protein>
    <recommendedName>
        <fullName evidence="1">F-box domain-containing protein</fullName>
    </recommendedName>
</protein>
<dbReference type="SUPFAM" id="SSF81383">
    <property type="entry name" value="F-box domain"/>
    <property type="match status" value="1"/>
</dbReference>
<dbReference type="CDD" id="cd22160">
    <property type="entry name" value="F-box_AtFBL13-like"/>
    <property type="match status" value="1"/>
</dbReference>
<dbReference type="AlphaFoldDB" id="A0AAV2DHZ7"/>
<dbReference type="InterPro" id="IPR053781">
    <property type="entry name" value="F-box_AtFBL13-like"/>
</dbReference>
<sequence length="369" mass="41513">MNDIGISGELGGNSKRRCVEEDATDRLSHLPVFVIHHILSFLDTKSAVQTSVLSRVWRFAWKHVPVLSFRSGSFDQYSSFQSFVGNVVSLRDPVGDVVGKISYIDNEGSDELDCELFGKVIKYALSHDTHHLVVDTNSTSCSCDYSFSDLFGTISSCNLTTLELQSVLIDEAFAHSGFGMLTTLNLELCELEYDLDEYLDPLSGCPCLQNLVLNHCSHFVKISGPQLLRLTLDCVYCDPWEQIEIFAPRLKFLSLLPELEDMKFSKLSIPCLDHVDIRVTDTNDFLEGNEECVGQRFISLFEYLNNAISLTLGPHTIRVLSGMTEFLEQQPSSPFRRLKTLIMEADSVPYALINYFLKGSSMKPNLEFV</sequence>
<evidence type="ECO:0000313" key="3">
    <source>
        <dbReference type="Proteomes" id="UP001497516"/>
    </source>
</evidence>
<name>A0AAV2DHZ7_9ROSI</name>
<dbReference type="PANTHER" id="PTHR34223:SF51">
    <property type="entry name" value="OS06G0556300 PROTEIN"/>
    <property type="match status" value="1"/>
</dbReference>
<dbReference type="Pfam" id="PF00646">
    <property type="entry name" value="F-box"/>
    <property type="match status" value="1"/>
</dbReference>
<dbReference type="InterPro" id="IPR036047">
    <property type="entry name" value="F-box-like_dom_sf"/>
</dbReference>
<dbReference type="EMBL" id="OZ034816">
    <property type="protein sequence ID" value="CAL1373569.1"/>
    <property type="molecule type" value="Genomic_DNA"/>
</dbReference>
<keyword evidence="3" id="KW-1185">Reference proteome</keyword>
<dbReference type="InterPro" id="IPR001810">
    <property type="entry name" value="F-box_dom"/>
</dbReference>
<organism evidence="2 3">
    <name type="scientific">Linum trigynum</name>
    <dbReference type="NCBI Taxonomy" id="586398"/>
    <lineage>
        <taxon>Eukaryota</taxon>
        <taxon>Viridiplantae</taxon>
        <taxon>Streptophyta</taxon>
        <taxon>Embryophyta</taxon>
        <taxon>Tracheophyta</taxon>
        <taxon>Spermatophyta</taxon>
        <taxon>Magnoliopsida</taxon>
        <taxon>eudicotyledons</taxon>
        <taxon>Gunneridae</taxon>
        <taxon>Pentapetalae</taxon>
        <taxon>rosids</taxon>
        <taxon>fabids</taxon>
        <taxon>Malpighiales</taxon>
        <taxon>Linaceae</taxon>
        <taxon>Linum</taxon>
    </lineage>
</organism>
<feature type="domain" description="F-box" evidence="1">
    <location>
        <begin position="27"/>
        <end position="66"/>
    </location>
</feature>
<dbReference type="Gene3D" id="1.20.1280.50">
    <property type="match status" value="1"/>
</dbReference>
<evidence type="ECO:0000259" key="1">
    <source>
        <dbReference type="Pfam" id="PF00646"/>
    </source>
</evidence>
<accession>A0AAV2DHZ7</accession>
<proteinExistence type="predicted"/>
<reference evidence="2 3" key="1">
    <citation type="submission" date="2024-04" db="EMBL/GenBank/DDBJ databases">
        <authorList>
            <person name="Fracassetti M."/>
        </authorList>
    </citation>
    <scope>NUCLEOTIDE SEQUENCE [LARGE SCALE GENOMIC DNA]</scope>
</reference>
<dbReference type="Proteomes" id="UP001497516">
    <property type="component" value="Chromosome 3"/>
</dbReference>
<gene>
    <name evidence="2" type="ORF">LTRI10_LOCUS15491</name>
</gene>